<feature type="transmembrane region" description="Helical" evidence="7">
    <location>
        <begin position="21"/>
        <end position="41"/>
    </location>
</feature>
<feature type="transmembrane region" description="Helical" evidence="7">
    <location>
        <begin position="151"/>
        <end position="168"/>
    </location>
</feature>
<gene>
    <name evidence="9" type="ORF">R2Q92_05440</name>
</gene>
<evidence type="ECO:0000256" key="5">
    <source>
        <dbReference type="ARBA" id="ARBA00022989"/>
    </source>
</evidence>
<evidence type="ECO:0000256" key="7">
    <source>
        <dbReference type="RuleBase" id="RU363032"/>
    </source>
</evidence>
<dbReference type="PANTHER" id="PTHR43386">
    <property type="entry name" value="OLIGOPEPTIDE TRANSPORT SYSTEM PERMEASE PROTEIN APPC"/>
    <property type="match status" value="1"/>
</dbReference>
<accession>A0ABU5N5A6</accession>
<comment type="similarity">
    <text evidence="7">Belongs to the binding-protein-dependent transport system permease family.</text>
</comment>
<evidence type="ECO:0000256" key="1">
    <source>
        <dbReference type="ARBA" id="ARBA00004651"/>
    </source>
</evidence>
<dbReference type="Proteomes" id="UP001291912">
    <property type="component" value="Unassembled WGS sequence"/>
</dbReference>
<evidence type="ECO:0000313" key="10">
    <source>
        <dbReference type="Proteomes" id="UP001291912"/>
    </source>
</evidence>
<dbReference type="Pfam" id="PF00528">
    <property type="entry name" value="BPD_transp_1"/>
    <property type="match status" value="1"/>
</dbReference>
<feature type="transmembrane region" description="Helical" evidence="7">
    <location>
        <begin position="84"/>
        <end position="105"/>
    </location>
</feature>
<dbReference type="PANTHER" id="PTHR43386:SF1">
    <property type="entry name" value="D,D-DIPEPTIDE TRANSPORT SYSTEM PERMEASE PROTEIN DDPC-RELATED"/>
    <property type="match status" value="1"/>
</dbReference>
<evidence type="ECO:0000256" key="2">
    <source>
        <dbReference type="ARBA" id="ARBA00022448"/>
    </source>
</evidence>
<dbReference type="CDD" id="cd06261">
    <property type="entry name" value="TM_PBP2"/>
    <property type="match status" value="1"/>
</dbReference>
<evidence type="ECO:0000259" key="8">
    <source>
        <dbReference type="PROSITE" id="PS50928"/>
    </source>
</evidence>
<keyword evidence="6 7" id="KW-0472">Membrane</keyword>
<dbReference type="PROSITE" id="PS50928">
    <property type="entry name" value="ABC_TM1"/>
    <property type="match status" value="1"/>
</dbReference>
<feature type="transmembrane region" description="Helical" evidence="7">
    <location>
        <begin position="262"/>
        <end position="281"/>
    </location>
</feature>
<dbReference type="Gene3D" id="1.10.3720.10">
    <property type="entry name" value="MetI-like"/>
    <property type="match status" value="1"/>
</dbReference>
<keyword evidence="5 7" id="KW-1133">Transmembrane helix</keyword>
<feature type="domain" description="ABC transmembrane type-1" evidence="8">
    <location>
        <begin position="80"/>
        <end position="278"/>
    </location>
</feature>
<comment type="subcellular location">
    <subcellularLocation>
        <location evidence="1 7">Cell membrane</location>
        <topology evidence="1 7">Multi-pass membrane protein</topology>
    </subcellularLocation>
</comment>
<name>A0ABU5N5A6_9MICO</name>
<evidence type="ECO:0000256" key="6">
    <source>
        <dbReference type="ARBA" id="ARBA00023136"/>
    </source>
</evidence>
<feature type="transmembrane region" description="Helical" evidence="7">
    <location>
        <begin position="125"/>
        <end position="145"/>
    </location>
</feature>
<keyword evidence="10" id="KW-1185">Reference proteome</keyword>
<dbReference type="InterPro" id="IPR035906">
    <property type="entry name" value="MetI-like_sf"/>
</dbReference>
<dbReference type="RefSeq" id="WP_206697153.1">
    <property type="nucleotide sequence ID" value="NZ_BAAAPT010000001.1"/>
</dbReference>
<keyword evidence="4 7" id="KW-0812">Transmembrane</keyword>
<keyword evidence="2 7" id="KW-0813">Transport</keyword>
<protein>
    <submittedName>
        <fullName evidence="9">ABC transporter permease</fullName>
    </submittedName>
</protein>
<dbReference type="InterPro" id="IPR000515">
    <property type="entry name" value="MetI-like"/>
</dbReference>
<dbReference type="InterPro" id="IPR050366">
    <property type="entry name" value="BP-dependent_transpt_permease"/>
</dbReference>
<organism evidence="9 10">
    <name type="scientific">Microbacterium aquimaris</name>
    <dbReference type="NCBI Taxonomy" id="459816"/>
    <lineage>
        <taxon>Bacteria</taxon>
        <taxon>Bacillati</taxon>
        <taxon>Actinomycetota</taxon>
        <taxon>Actinomycetes</taxon>
        <taxon>Micrococcales</taxon>
        <taxon>Microbacteriaceae</taxon>
        <taxon>Microbacterium</taxon>
    </lineage>
</organism>
<proteinExistence type="inferred from homology"/>
<dbReference type="SUPFAM" id="SSF161098">
    <property type="entry name" value="MetI-like"/>
    <property type="match status" value="1"/>
</dbReference>
<evidence type="ECO:0000256" key="3">
    <source>
        <dbReference type="ARBA" id="ARBA00022475"/>
    </source>
</evidence>
<dbReference type="EMBL" id="JAWJYN010000001">
    <property type="protein sequence ID" value="MDZ8161273.1"/>
    <property type="molecule type" value="Genomic_DNA"/>
</dbReference>
<sequence>MMATLTDSASTKRRRKPHGIRWVRLVPLGLLAVLAIIGPSITPYDAERVAGPTSQPPSAAHWFGTDSTGLDVFSQLVAATQLNVFIATAVVLVSTVVGIAVGVLVGMNESGAGAGGGIARGAGRVFDFVQAIPSVIVGLVLVSFFGPSVTTIVFALGVILAPIQARLVRTEVLRVRGEAYINAARMSGTDELTLTFRHVLPNSSGPAVSNMSVLFGVSVILTAALGFLGAGLPPPTPEWGAMISRGATDAAVGRWWSGTFPAIALVACVAAVALAFTAFPARGSSRR</sequence>
<evidence type="ECO:0000256" key="4">
    <source>
        <dbReference type="ARBA" id="ARBA00022692"/>
    </source>
</evidence>
<keyword evidence="3" id="KW-1003">Cell membrane</keyword>
<feature type="transmembrane region" description="Helical" evidence="7">
    <location>
        <begin position="213"/>
        <end position="232"/>
    </location>
</feature>
<comment type="caution">
    <text evidence="9">The sequence shown here is derived from an EMBL/GenBank/DDBJ whole genome shotgun (WGS) entry which is preliminary data.</text>
</comment>
<reference evidence="9 10" key="1">
    <citation type="submission" date="2023-10" db="EMBL/GenBank/DDBJ databases">
        <title>Microbacterium xanthum sp. nov., isolated from seaweed.</title>
        <authorList>
            <person name="Lee S.D."/>
        </authorList>
    </citation>
    <scope>NUCLEOTIDE SEQUENCE [LARGE SCALE GENOMIC DNA]</scope>
    <source>
        <strain evidence="9 10">KCTC 19124</strain>
    </source>
</reference>
<evidence type="ECO:0000313" key="9">
    <source>
        <dbReference type="EMBL" id="MDZ8161273.1"/>
    </source>
</evidence>